<dbReference type="SUPFAM" id="SSF53822">
    <property type="entry name" value="Periplasmic binding protein-like I"/>
    <property type="match status" value="1"/>
</dbReference>
<dbReference type="AlphaFoldDB" id="A0A4R6X5R0"/>
<evidence type="ECO:0000256" key="1">
    <source>
        <dbReference type="ARBA" id="ARBA00004196"/>
    </source>
</evidence>
<proteinExistence type="inferred from homology"/>
<sequence length="372" mass="41351">MKRLICFSDALKRLSVVTLLLSSALVGHVMAYDYSSIKQQVNAAIEENTTWSGPITGPKISSKKQLIFVASDLRNDGVNSIAKGMTDAISNLDWNLRLLDGNGSKVRQAAALSRAIMLKPDGIVLGGIDAKYHEQTLQAAQKLGITVIGWHAANTTKVEPDLGLFTNITTDAQKVGEIAASLAIVDTKEHAKVVIFTDSNYSIAMLKAHSMAEAIEQCAQCELLSIEDIPLDNIADEMPDTIGRLLQQYPRQITHFLVINDLYIDFAIPSLIASGQNHHLLPKSISAGDGSFEAYQRIRNQSFQLATVPEPLFMQGWQIVDEFNRAFHNMPPSQFETPIHLVVHDNIRTIDRKIGVYDPQNHYREAYMRIWK</sequence>
<feature type="domain" description="Periplasmic binding protein" evidence="4">
    <location>
        <begin position="68"/>
        <end position="321"/>
    </location>
</feature>
<keyword evidence="3" id="KW-0732">Signal</keyword>
<dbReference type="Gene3D" id="3.40.50.2300">
    <property type="match status" value="2"/>
</dbReference>
<dbReference type="GO" id="GO:0030313">
    <property type="term" value="C:cell envelope"/>
    <property type="evidence" value="ECO:0007669"/>
    <property type="project" value="UniProtKB-SubCell"/>
</dbReference>
<dbReference type="InterPro" id="IPR028082">
    <property type="entry name" value="Peripla_BP_I"/>
</dbReference>
<name>A0A4R6X5R0_9GAMM</name>
<dbReference type="InterPro" id="IPR025997">
    <property type="entry name" value="SBP_2_dom"/>
</dbReference>
<evidence type="ECO:0000256" key="3">
    <source>
        <dbReference type="ARBA" id="ARBA00022729"/>
    </source>
</evidence>
<comment type="subcellular location">
    <subcellularLocation>
        <location evidence="1">Cell envelope</location>
    </subcellularLocation>
</comment>
<dbReference type="RefSeq" id="WP_211342206.1">
    <property type="nucleotide sequence ID" value="NZ_SNZA01000005.1"/>
</dbReference>
<protein>
    <submittedName>
        <fullName evidence="5">Monosaccharide ABC transporter substrate-binding protein (CUT2 family)</fullName>
    </submittedName>
</protein>
<dbReference type="Pfam" id="PF13407">
    <property type="entry name" value="Peripla_BP_4"/>
    <property type="match status" value="1"/>
</dbReference>
<dbReference type="Proteomes" id="UP000295729">
    <property type="component" value="Unassembled WGS sequence"/>
</dbReference>
<reference evidence="5 6" key="1">
    <citation type="submission" date="2019-03" db="EMBL/GenBank/DDBJ databases">
        <title>Genomic Encyclopedia of Type Strains, Phase IV (KMG-IV): sequencing the most valuable type-strain genomes for metagenomic binning, comparative biology and taxonomic classification.</title>
        <authorList>
            <person name="Goeker M."/>
        </authorList>
    </citation>
    <scope>NUCLEOTIDE SEQUENCE [LARGE SCALE GENOMIC DNA]</scope>
    <source>
        <strain evidence="5 6">DSM 5604</strain>
    </source>
</reference>
<dbReference type="GO" id="GO:0055085">
    <property type="term" value="P:transmembrane transport"/>
    <property type="evidence" value="ECO:0007669"/>
    <property type="project" value="UniProtKB-ARBA"/>
</dbReference>
<evidence type="ECO:0000313" key="6">
    <source>
        <dbReference type="Proteomes" id="UP000295729"/>
    </source>
</evidence>
<dbReference type="EMBL" id="SNZA01000005">
    <property type="protein sequence ID" value="TDR06732.1"/>
    <property type="molecule type" value="Genomic_DNA"/>
</dbReference>
<comment type="similarity">
    <text evidence="2">Belongs to the bacterial solute-binding protein 2 family.</text>
</comment>
<evidence type="ECO:0000256" key="2">
    <source>
        <dbReference type="ARBA" id="ARBA00007639"/>
    </source>
</evidence>
<evidence type="ECO:0000259" key="4">
    <source>
        <dbReference type="Pfam" id="PF13407"/>
    </source>
</evidence>
<comment type="caution">
    <text evidence="5">The sequence shown here is derived from an EMBL/GenBank/DDBJ whole genome shotgun (WGS) entry which is preliminary data.</text>
</comment>
<organism evidence="5 6">
    <name type="scientific">Marinomonas communis</name>
    <dbReference type="NCBI Taxonomy" id="28254"/>
    <lineage>
        <taxon>Bacteria</taxon>
        <taxon>Pseudomonadati</taxon>
        <taxon>Pseudomonadota</taxon>
        <taxon>Gammaproteobacteria</taxon>
        <taxon>Oceanospirillales</taxon>
        <taxon>Oceanospirillaceae</taxon>
        <taxon>Marinomonas</taxon>
    </lineage>
</organism>
<dbReference type="GO" id="GO:0030246">
    <property type="term" value="F:carbohydrate binding"/>
    <property type="evidence" value="ECO:0007669"/>
    <property type="project" value="UniProtKB-ARBA"/>
</dbReference>
<accession>A0A4R6X5R0</accession>
<gene>
    <name evidence="5" type="ORF">C8D85_2919</name>
</gene>
<dbReference type="PANTHER" id="PTHR46847:SF2">
    <property type="entry name" value="ABC TRANSPORTER SUGAR-BINDING PROTEIN"/>
    <property type="match status" value="1"/>
</dbReference>
<evidence type="ECO:0000313" key="5">
    <source>
        <dbReference type="EMBL" id="TDR06732.1"/>
    </source>
</evidence>
<keyword evidence="6" id="KW-1185">Reference proteome</keyword>
<dbReference type="PANTHER" id="PTHR46847">
    <property type="entry name" value="D-ALLOSE-BINDING PERIPLASMIC PROTEIN-RELATED"/>
    <property type="match status" value="1"/>
</dbReference>